<keyword evidence="3" id="KW-1185">Reference proteome</keyword>
<dbReference type="EMBL" id="CP007142">
    <property type="protein sequence ID" value="AJQ96307.1"/>
    <property type="molecule type" value="Genomic_DNA"/>
</dbReference>
<organism evidence="2 3">
    <name type="scientific">Gynuella sunshinyii YC6258</name>
    <dbReference type="NCBI Taxonomy" id="1445510"/>
    <lineage>
        <taxon>Bacteria</taxon>
        <taxon>Pseudomonadati</taxon>
        <taxon>Pseudomonadota</taxon>
        <taxon>Gammaproteobacteria</taxon>
        <taxon>Oceanospirillales</taxon>
        <taxon>Saccharospirillaceae</taxon>
        <taxon>Gynuella</taxon>
    </lineage>
</organism>
<protein>
    <submittedName>
        <fullName evidence="2">Uncharacterized protein</fullName>
    </submittedName>
</protein>
<keyword evidence="1" id="KW-0812">Transmembrane</keyword>
<feature type="transmembrane region" description="Helical" evidence="1">
    <location>
        <begin position="6"/>
        <end position="27"/>
    </location>
</feature>
<evidence type="ECO:0000313" key="2">
    <source>
        <dbReference type="EMBL" id="AJQ96307.1"/>
    </source>
</evidence>
<name>A0A0C5VNR4_9GAMM</name>
<dbReference type="HOGENOM" id="CLU_3200424_0_0_6"/>
<dbReference type="Proteomes" id="UP000032266">
    <property type="component" value="Chromosome"/>
</dbReference>
<dbReference type="AlphaFoldDB" id="A0A0C5VNR4"/>
<dbReference type="KEGG" id="gsn:YC6258_04273"/>
<evidence type="ECO:0000313" key="3">
    <source>
        <dbReference type="Proteomes" id="UP000032266"/>
    </source>
</evidence>
<evidence type="ECO:0000256" key="1">
    <source>
        <dbReference type="SAM" id="Phobius"/>
    </source>
</evidence>
<reference evidence="2 3" key="1">
    <citation type="submission" date="2014-01" db="EMBL/GenBank/DDBJ databases">
        <title>Full genme sequencing of cellulolytic bacterium Gynuella sunshinyii YC6258T gen. nov., sp. nov.</title>
        <authorList>
            <person name="Khan H."/>
            <person name="Chung E.J."/>
            <person name="Chung Y.R."/>
        </authorList>
    </citation>
    <scope>NUCLEOTIDE SEQUENCE [LARGE SCALE GENOMIC DNA]</scope>
    <source>
        <strain evidence="2 3">YC6258</strain>
    </source>
</reference>
<keyword evidence="1" id="KW-0472">Membrane</keyword>
<gene>
    <name evidence="2" type="ORF">YC6258_04273</name>
</gene>
<proteinExistence type="predicted"/>
<keyword evidence="1" id="KW-1133">Transmembrane helix</keyword>
<accession>A0A0C5VNR4</accession>
<sequence length="45" mass="5215">MAAQSLGVFGFCSLLTPQMWLIFLDGFMAQHLQWLMSIFENHKLL</sequence>